<dbReference type="GO" id="GO:0005737">
    <property type="term" value="C:cytoplasm"/>
    <property type="evidence" value="ECO:0007669"/>
    <property type="project" value="TreeGrafter"/>
</dbReference>
<dbReference type="EMBL" id="FYEK01000075">
    <property type="protein sequence ID" value="SNB74677.1"/>
    <property type="molecule type" value="Genomic_DNA"/>
</dbReference>
<dbReference type="InParanoid" id="A0A212RQ48"/>
<dbReference type="SMART" id="SM00855">
    <property type="entry name" value="PGAM"/>
    <property type="match status" value="1"/>
</dbReference>
<dbReference type="InterPro" id="IPR013078">
    <property type="entry name" value="His_Pase_superF_clade-1"/>
</dbReference>
<gene>
    <name evidence="1" type="ORF">SAMN02746019_00017920</name>
</gene>
<reference evidence="2" key="1">
    <citation type="submission" date="2017-06" db="EMBL/GenBank/DDBJ databases">
        <authorList>
            <person name="Varghese N."/>
            <person name="Submissions S."/>
        </authorList>
    </citation>
    <scope>NUCLEOTIDE SEQUENCE [LARGE SCALE GENOMIC DNA]</scope>
    <source>
        <strain evidence="2">JAD2</strain>
    </source>
</reference>
<dbReference type="InterPro" id="IPR022492">
    <property type="entry name" value="Phosphomutase_MSMEG4193_put"/>
</dbReference>
<dbReference type="Proteomes" id="UP000197025">
    <property type="component" value="Unassembled WGS sequence"/>
</dbReference>
<dbReference type="InterPro" id="IPR050275">
    <property type="entry name" value="PGM_Phosphatase"/>
</dbReference>
<protein>
    <submittedName>
        <fullName evidence="1">Probable phosphoglycerate mutase</fullName>
    </submittedName>
</protein>
<name>A0A212RQ48_9CHLR</name>
<dbReference type="Pfam" id="PF00300">
    <property type="entry name" value="His_Phos_1"/>
    <property type="match status" value="1"/>
</dbReference>
<dbReference type="Gene3D" id="3.40.50.1240">
    <property type="entry name" value="Phosphoglycerate mutase-like"/>
    <property type="match status" value="1"/>
</dbReference>
<keyword evidence="2" id="KW-1185">Reference proteome</keyword>
<dbReference type="NCBIfam" id="TIGR03848">
    <property type="entry name" value="MSMEG_4193"/>
    <property type="match status" value="1"/>
</dbReference>
<dbReference type="SUPFAM" id="SSF53254">
    <property type="entry name" value="Phosphoglycerate mutase-like"/>
    <property type="match status" value="1"/>
</dbReference>
<accession>A0A212RQ48</accession>
<dbReference type="AlphaFoldDB" id="A0A212RQ48"/>
<evidence type="ECO:0000313" key="2">
    <source>
        <dbReference type="Proteomes" id="UP000197025"/>
    </source>
</evidence>
<dbReference type="PANTHER" id="PTHR48100:SF1">
    <property type="entry name" value="HISTIDINE PHOSPHATASE FAMILY PROTEIN-RELATED"/>
    <property type="match status" value="1"/>
</dbReference>
<dbReference type="PANTHER" id="PTHR48100">
    <property type="entry name" value="BROAD-SPECIFICITY PHOSPHATASE YOR283W-RELATED"/>
    <property type="match status" value="1"/>
</dbReference>
<sequence>MLAGAAFAATLCVIENRRFGVIEAAFALCYTEEKNFAEATRMAIILLIRHAANDAMGKWLAGWTPGVHLNEAGRRQAEALAERLAPLPIRAIYSSPLERALETAEPLARRKGLEIQIVPELGEVRYGDWTGKSLKRLRRQKAWQRLVGTISRACFPGGEAMVDLIARAVRAVETIAARHPRDVVALFTHADLIRAVTAYYLGMPLDLYHRLMIAPASVTIFWLAEGPPLLLRLNDTGPLQWPLEDLAYLSKARKR</sequence>
<organism evidence="1 2">
    <name type="scientific">Thermoflexus hugenholtzii JAD2</name>
    <dbReference type="NCBI Taxonomy" id="877466"/>
    <lineage>
        <taxon>Bacteria</taxon>
        <taxon>Bacillati</taxon>
        <taxon>Chloroflexota</taxon>
        <taxon>Thermoflexia</taxon>
        <taxon>Thermoflexales</taxon>
        <taxon>Thermoflexaceae</taxon>
        <taxon>Thermoflexus</taxon>
    </lineage>
</organism>
<dbReference type="InterPro" id="IPR029033">
    <property type="entry name" value="His_PPase_superfam"/>
</dbReference>
<proteinExistence type="predicted"/>
<dbReference type="CDD" id="cd07067">
    <property type="entry name" value="HP_PGM_like"/>
    <property type="match status" value="1"/>
</dbReference>
<evidence type="ECO:0000313" key="1">
    <source>
        <dbReference type="EMBL" id="SNB74677.1"/>
    </source>
</evidence>
<dbReference type="GO" id="GO:0016791">
    <property type="term" value="F:phosphatase activity"/>
    <property type="evidence" value="ECO:0007669"/>
    <property type="project" value="TreeGrafter"/>
</dbReference>